<feature type="transmembrane region" description="Helical" evidence="2">
    <location>
        <begin position="362"/>
        <end position="387"/>
    </location>
</feature>
<organism evidence="3 4">
    <name type="scientific">Pueribacillus theae</name>
    <dbReference type="NCBI Taxonomy" id="2171751"/>
    <lineage>
        <taxon>Bacteria</taxon>
        <taxon>Bacillati</taxon>
        <taxon>Bacillota</taxon>
        <taxon>Bacilli</taxon>
        <taxon>Bacillales</taxon>
        <taxon>Bacillaceae</taxon>
        <taxon>Pueribacillus</taxon>
    </lineage>
</organism>
<proteinExistence type="predicted"/>
<name>A0A2U1JWY0_9BACI</name>
<dbReference type="EMBL" id="QCZG01000028">
    <property type="protein sequence ID" value="PWA09495.1"/>
    <property type="molecule type" value="Genomic_DNA"/>
</dbReference>
<evidence type="ECO:0000313" key="4">
    <source>
        <dbReference type="Proteomes" id="UP000245998"/>
    </source>
</evidence>
<dbReference type="SUPFAM" id="SSF82693">
    <property type="entry name" value="Multidrug efflux transporter AcrB pore domain, PN1, PN2, PC1 and PC2 subdomains"/>
    <property type="match status" value="3"/>
</dbReference>
<feature type="transmembrane region" description="Helical" evidence="2">
    <location>
        <begin position="498"/>
        <end position="518"/>
    </location>
</feature>
<dbReference type="AlphaFoldDB" id="A0A2U1JWY0"/>
<dbReference type="PANTHER" id="PTHR32063">
    <property type="match status" value="1"/>
</dbReference>
<dbReference type="PRINTS" id="PR00702">
    <property type="entry name" value="ACRIFLAVINRP"/>
</dbReference>
<protein>
    <submittedName>
        <fullName evidence="3">MFS transporter</fullName>
    </submittedName>
</protein>
<dbReference type="Gene3D" id="1.20.1640.10">
    <property type="entry name" value="Multidrug efflux transporter AcrB transmembrane domain"/>
    <property type="match status" value="2"/>
</dbReference>
<gene>
    <name evidence="3" type="ORF">DCC39_13045</name>
</gene>
<dbReference type="Gene3D" id="3.30.70.1440">
    <property type="entry name" value="Multidrug efflux transporter AcrB pore domain"/>
    <property type="match status" value="1"/>
</dbReference>
<feature type="transmembrane region" description="Helical" evidence="2">
    <location>
        <begin position="856"/>
        <end position="874"/>
    </location>
</feature>
<keyword evidence="2" id="KW-1133">Transmembrane helix</keyword>
<evidence type="ECO:0000256" key="2">
    <source>
        <dbReference type="SAM" id="Phobius"/>
    </source>
</evidence>
<feature type="transmembrane region" description="Helical" evidence="2">
    <location>
        <begin position="931"/>
        <end position="949"/>
    </location>
</feature>
<accession>A0A2U1JWY0</accession>
<dbReference type="Gene3D" id="3.30.70.1430">
    <property type="entry name" value="Multidrug efflux transporter AcrB pore domain"/>
    <property type="match status" value="2"/>
</dbReference>
<dbReference type="InterPro" id="IPR027463">
    <property type="entry name" value="AcrB_DN_DC_subdom"/>
</dbReference>
<dbReference type="GO" id="GO:0042910">
    <property type="term" value="F:xenobiotic transmembrane transporter activity"/>
    <property type="evidence" value="ECO:0007669"/>
    <property type="project" value="TreeGrafter"/>
</dbReference>
<dbReference type="PANTHER" id="PTHR32063:SF0">
    <property type="entry name" value="SWARMING MOTILITY PROTEIN SWRC"/>
    <property type="match status" value="1"/>
</dbReference>
<dbReference type="SUPFAM" id="SSF82866">
    <property type="entry name" value="Multidrug efflux transporter AcrB transmembrane domain"/>
    <property type="match status" value="2"/>
</dbReference>
<dbReference type="SUPFAM" id="SSF82714">
    <property type="entry name" value="Multidrug efflux transporter AcrB TolC docking domain, DN and DC subdomains"/>
    <property type="match status" value="2"/>
</dbReference>
<dbReference type="Gene3D" id="3.30.70.1320">
    <property type="entry name" value="Multidrug efflux transporter AcrB pore domain like"/>
    <property type="match status" value="1"/>
</dbReference>
<feature type="region of interest" description="Disordered" evidence="1">
    <location>
        <begin position="1013"/>
        <end position="1039"/>
    </location>
</feature>
<dbReference type="InterPro" id="IPR001036">
    <property type="entry name" value="Acrflvin-R"/>
</dbReference>
<evidence type="ECO:0000256" key="1">
    <source>
        <dbReference type="SAM" id="MobiDB-lite"/>
    </source>
</evidence>
<dbReference type="Proteomes" id="UP000245998">
    <property type="component" value="Unassembled WGS sequence"/>
</dbReference>
<feature type="compositionally biased region" description="Basic and acidic residues" evidence="1">
    <location>
        <begin position="1013"/>
        <end position="1024"/>
    </location>
</feature>
<feature type="transmembrane region" description="Helical" evidence="2">
    <location>
        <begin position="830"/>
        <end position="849"/>
    </location>
</feature>
<keyword evidence="2" id="KW-0812">Transmembrane</keyword>
<feature type="transmembrane region" description="Helical" evidence="2">
    <location>
        <begin position="407"/>
        <end position="433"/>
    </location>
</feature>
<dbReference type="Gene3D" id="3.30.2090.10">
    <property type="entry name" value="Multidrug efflux transporter AcrB TolC docking domain, DN and DC subdomains"/>
    <property type="match status" value="2"/>
</dbReference>
<feature type="transmembrane region" description="Helical" evidence="2">
    <location>
        <begin position="306"/>
        <end position="329"/>
    </location>
</feature>
<reference evidence="3 4" key="1">
    <citation type="submission" date="2018-04" db="EMBL/GenBank/DDBJ databases">
        <title>Camelliibacillus theae gen. nov., sp. nov., isolated from Pu'er tea.</title>
        <authorList>
            <person name="Niu L."/>
        </authorList>
    </citation>
    <scope>NUCLEOTIDE SEQUENCE [LARGE SCALE GENOMIC DNA]</scope>
    <source>
        <strain evidence="3 4">T8</strain>
    </source>
</reference>
<comment type="caution">
    <text evidence="3">The sequence shown here is derived from an EMBL/GenBank/DDBJ whole genome shotgun (WGS) entry which is preliminary data.</text>
</comment>
<feature type="transmembrane region" description="Helical" evidence="2">
    <location>
        <begin position="961"/>
        <end position="985"/>
    </location>
</feature>
<keyword evidence="4" id="KW-1185">Reference proteome</keyword>
<dbReference type="GO" id="GO:0005886">
    <property type="term" value="C:plasma membrane"/>
    <property type="evidence" value="ECO:0007669"/>
    <property type="project" value="TreeGrafter"/>
</dbReference>
<feature type="transmembrane region" description="Helical" evidence="2">
    <location>
        <begin position="439"/>
        <end position="458"/>
    </location>
</feature>
<evidence type="ECO:0000313" key="3">
    <source>
        <dbReference type="EMBL" id="PWA09495.1"/>
    </source>
</evidence>
<feature type="transmembrane region" description="Helical" evidence="2">
    <location>
        <begin position="880"/>
        <end position="906"/>
    </location>
</feature>
<feature type="transmembrane region" description="Helical" evidence="2">
    <location>
        <begin position="336"/>
        <end position="356"/>
    </location>
</feature>
<keyword evidence="2" id="KW-0472">Membrane</keyword>
<dbReference type="Pfam" id="PF00873">
    <property type="entry name" value="ACR_tran"/>
    <property type="match status" value="1"/>
</dbReference>
<sequence>MLLGVVSLLNIPLKLIPNIDPPIGAVVVSYEDANPTEVLEKVTKPVETSLSTLPGLKSMQSISQEGSSLIILQFSWTTSIEDIQDDINNAINQVRVPDDAEEPRFLKFDPSQFPVIQMAVSAGKNANEFQDLVKDLERDLSKIRGVASVDVDGIRVDEINVALNQDELEKYGLSQQDVVDVIQSSNISMPGSPVTSKEERLTTRVVSTLTSVDDVKNLVVTKKVNGDDVKLSDLAKVKKQKEKQNIITRANQEDAVLLSVLQQSDANTAEVSTAFNEKLDELLDEEKYKSVETAVLFDQGDYIHQAIGSVSSSLVLGGILAMLVLFLFLRNVRSPLIIGVAIPFSVIVTFVLLYFADYSLNIMTLGGLALGIGMLVDNSIVVIESIYRHLQMGKDPKEAASIGTKEVAGAITASTLTTIAVFVPVLFISGLIGNLFKELGFTVAFSLFASLFVALTVVPMMASRFLKAQSEEFEIKRRNSKSMKWLDSATRWVLGHRFAVILMTVVLLALGGLGLTTVGTQFLPATDEGFFTIKVTHENGTPLSKTDETVGKIEDILSDEKDIQDFLSLIGSTATEGPSGSAAANEAEIFVSMVDLNKRDRSTQEFSEDIKSKVERAAGNADVSFSQQGSMGSEPNTLTFIVKADNEKNLNEYVDKVQDKISKLSDVNEVTNDKNETVEELQITVDRKKALDEGLVPAQIANVVNSVTRGQQAAQLTTDDSEVLAVHVNYDESVTENIDALKKLLIKKQDGTYTTLGDVAKIERAEGPVAINRENQQPAVQFTVKFSSQTTLGNVTKDVNEAVDDLDFPDDFDLSYTGDQELLEDSLDDLGLAFILAIVFVYLVMAAQFESLKHPFIIIFSIPLIVIGVMIALTTTRTPLGVTAIIGLIILAGIVVNNAIVLVDYINQRKEAGLRTYDAIIEAVKVRTRPILMTALTTILGLVPLALGIGEGAEIQQPLGITVIGGLISSTFLTLFFIPVLYSFFDKETRHLNKKYVTPDGQLIPAYLLEHHEEQNKEGEKEETQLPESPDVNQIEKEDLSKDDVIALLEKIVEVSKKKRDDDGDKEE</sequence>